<dbReference type="Proteomes" id="UP000004221">
    <property type="component" value="Unassembled WGS sequence"/>
</dbReference>
<dbReference type="Gene3D" id="3.60.21.10">
    <property type="match status" value="1"/>
</dbReference>
<dbReference type="GO" id="GO:0006310">
    <property type="term" value="P:DNA recombination"/>
    <property type="evidence" value="ECO:0007669"/>
    <property type="project" value="UniProtKB-KW"/>
</dbReference>
<keyword evidence="4" id="KW-0235">DNA replication</keyword>
<keyword evidence="7" id="KW-1185">Reference proteome</keyword>
<keyword evidence="2 4" id="KW-0378">Hydrolase</keyword>
<evidence type="ECO:0000256" key="4">
    <source>
        <dbReference type="RuleBase" id="RU363069"/>
    </source>
</evidence>
<keyword evidence="4" id="KW-0233">DNA recombination</keyword>
<comment type="function">
    <text evidence="4">SbcCD cleaves DNA hairpin structures. These structures can inhibit DNA replication and are intermediates in certain DNA recombination reactions. The complex acts as a 3'-&gt;5' double strand exonuclease that can open hairpins. It also has a 5' single-strand endonuclease activity.</text>
</comment>
<proteinExistence type="inferred from homology"/>
<evidence type="ECO:0000313" key="7">
    <source>
        <dbReference type="Proteomes" id="UP000004221"/>
    </source>
</evidence>
<evidence type="ECO:0000256" key="1">
    <source>
        <dbReference type="ARBA" id="ARBA00022722"/>
    </source>
</evidence>
<comment type="similarity">
    <text evidence="4">Belongs to the SbcD family.</text>
</comment>
<evidence type="ECO:0000256" key="2">
    <source>
        <dbReference type="ARBA" id="ARBA00022801"/>
    </source>
</evidence>
<feature type="domain" description="Calcineurin-like phosphoesterase" evidence="5">
    <location>
        <begin position="1"/>
        <end position="91"/>
    </location>
</feature>
<dbReference type="InterPro" id="IPR029052">
    <property type="entry name" value="Metallo-depent_PP-like"/>
</dbReference>
<dbReference type="InterPro" id="IPR041796">
    <property type="entry name" value="Mre11_N"/>
</dbReference>
<name>I4ED17_9BACT</name>
<evidence type="ECO:0000259" key="5">
    <source>
        <dbReference type="Pfam" id="PF00149"/>
    </source>
</evidence>
<dbReference type="InterPro" id="IPR004593">
    <property type="entry name" value="SbcD"/>
</dbReference>
<dbReference type="GO" id="GO:0006260">
    <property type="term" value="P:DNA replication"/>
    <property type="evidence" value="ECO:0007669"/>
    <property type="project" value="UniProtKB-KW"/>
</dbReference>
<reference evidence="6 7" key="1">
    <citation type="journal article" date="2012" name="ISME J.">
        <title>Nitrification expanded: discovery, physiology and genomics of a nitrite-oxidizing bacterium from the phylum Chloroflexi.</title>
        <authorList>
            <person name="Sorokin D.Y."/>
            <person name="Lucker S."/>
            <person name="Vejmelkova D."/>
            <person name="Kostrikina N.A."/>
            <person name="Kleerebezem R."/>
            <person name="Rijpstra W.I."/>
            <person name="Damste J.S."/>
            <person name="Le Paslier D."/>
            <person name="Muyzer G."/>
            <person name="Wagner M."/>
            <person name="van Loosdrecht M.C."/>
            <person name="Daims H."/>
        </authorList>
    </citation>
    <scope>NUCLEOTIDE SEQUENCE [LARGE SCALE GENOMIC DNA]</scope>
    <source>
        <strain evidence="7">none</strain>
    </source>
</reference>
<dbReference type="SUPFAM" id="SSF56300">
    <property type="entry name" value="Metallo-dependent phosphatases"/>
    <property type="match status" value="1"/>
</dbReference>
<protein>
    <recommendedName>
        <fullName evidence="4">Nuclease SbcCD subunit D</fullName>
    </recommendedName>
</protein>
<comment type="caution">
    <text evidence="6">The sequence shown here is derived from an EMBL/GenBank/DDBJ whole genome shotgun (WGS) entry which is preliminary data.</text>
</comment>
<dbReference type="GO" id="GO:0008408">
    <property type="term" value="F:3'-5' exonuclease activity"/>
    <property type="evidence" value="ECO:0007669"/>
    <property type="project" value="InterPro"/>
</dbReference>
<dbReference type="OrthoDB" id="148250at2"/>
<dbReference type="PANTHER" id="PTHR30337:SF0">
    <property type="entry name" value="NUCLEASE SBCCD SUBUNIT D"/>
    <property type="match status" value="1"/>
</dbReference>
<accession>I4ED17</accession>
<dbReference type="NCBIfam" id="TIGR00619">
    <property type="entry name" value="sbcd"/>
    <property type="match status" value="1"/>
</dbReference>
<organism evidence="6 7">
    <name type="scientific">Nitrolancea hollandica Lb</name>
    <dbReference type="NCBI Taxonomy" id="1129897"/>
    <lineage>
        <taxon>Bacteria</taxon>
        <taxon>Pseudomonadati</taxon>
        <taxon>Thermomicrobiota</taxon>
        <taxon>Thermomicrobia</taxon>
        <taxon>Sphaerobacterales</taxon>
        <taxon>Sphaerobacterineae</taxon>
        <taxon>Sphaerobacteraceae</taxon>
        <taxon>Nitrolancea</taxon>
    </lineage>
</organism>
<sequence length="400" mass="44314">MKILHTADWHLGATWDRYSRRDDQERVLDEILALCDQHNVDLLLVAGDVFSDRVEGGKPAKVVRDLLLKLRPHLERGRAVFLLRGNHDPFDLFQLVSLLLDEISGGKHWPLMVAGMPGVWDVPDHVLQIVALPYLTPRMLRTPTNGSDAAPEAQLAGLSGQLAVQAQHLYASVKPGRSAIFAGHLLIRGAGVIADQEFEHGYRQELWLDPANLPHFTSYNALGHIHLSQELKGANKPTWYSGAPDRLNRGERDYKPQVLLVTTPDTPGGVAQVTPIPLSTCTPFVDVELDGQDAIDRFVERAATPNPLGKVTIRSVPVAARGVIEERIRAVAPRLNIHWPPESSLVPLVTPGKIDHRDIYGTVTGYFAETYANQPEYRDELISAFKELWDTSSGEPGDDH</sequence>
<dbReference type="Pfam" id="PF00149">
    <property type="entry name" value="Metallophos"/>
    <property type="match status" value="1"/>
</dbReference>
<keyword evidence="3 4" id="KW-0269">Exonuclease</keyword>
<evidence type="ECO:0000313" key="6">
    <source>
        <dbReference type="EMBL" id="CCF82579.1"/>
    </source>
</evidence>
<dbReference type="EMBL" id="CAGS01000037">
    <property type="protein sequence ID" value="CCF82579.1"/>
    <property type="molecule type" value="Genomic_DNA"/>
</dbReference>
<dbReference type="InterPro" id="IPR050535">
    <property type="entry name" value="DNA_Repair-Maintenance_Comp"/>
</dbReference>
<comment type="subunit">
    <text evidence="4">Heterodimer of SbcC and SbcD.</text>
</comment>
<dbReference type="AlphaFoldDB" id="I4ED17"/>
<dbReference type="InterPro" id="IPR004843">
    <property type="entry name" value="Calcineurin-like_PHP"/>
</dbReference>
<keyword evidence="4" id="KW-0255">Endonuclease</keyword>
<dbReference type="PANTHER" id="PTHR30337">
    <property type="entry name" value="COMPONENT OF ATP-DEPENDENT DSDNA EXONUCLEASE"/>
    <property type="match status" value="1"/>
</dbReference>
<dbReference type="GO" id="GO:0004519">
    <property type="term" value="F:endonuclease activity"/>
    <property type="evidence" value="ECO:0007669"/>
    <property type="project" value="UniProtKB-KW"/>
</dbReference>
<gene>
    <name evidence="4" type="primary">sbcD</name>
    <name evidence="6" type="ORF">NITHO_1310007</name>
</gene>
<evidence type="ECO:0000256" key="3">
    <source>
        <dbReference type="ARBA" id="ARBA00022839"/>
    </source>
</evidence>
<dbReference type="CDD" id="cd00840">
    <property type="entry name" value="MPP_Mre11_N"/>
    <property type="match status" value="1"/>
</dbReference>
<keyword evidence="1 4" id="KW-0540">Nuclease</keyword>
<dbReference type="RefSeq" id="WP_008474743.1">
    <property type="nucleotide sequence ID" value="NZ_CAGS01000037.1"/>
</dbReference>